<protein>
    <submittedName>
        <fullName evidence="1">Uncharacterized protein</fullName>
    </submittedName>
</protein>
<dbReference type="EMBL" id="CAADFM010000120">
    <property type="protein sequence ID" value="VFK15098.1"/>
    <property type="molecule type" value="Genomic_DNA"/>
</dbReference>
<evidence type="ECO:0000313" key="1">
    <source>
        <dbReference type="EMBL" id="VFK15098.1"/>
    </source>
</evidence>
<organism evidence="1">
    <name type="scientific">Candidatus Kentrum sp. LPFa</name>
    <dbReference type="NCBI Taxonomy" id="2126335"/>
    <lineage>
        <taxon>Bacteria</taxon>
        <taxon>Pseudomonadati</taxon>
        <taxon>Pseudomonadota</taxon>
        <taxon>Gammaproteobacteria</taxon>
        <taxon>Candidatus Kentrum</taxon>
    </lineage>
</organism>
<gene>
    <name evidence="1" type="ORF">BECKLPF1236A_GA0070988_1012015</name>
    <name evidence="2" type="ORF">BECKLPF1236C_GA0070990_1012515</name>
</gene>
<dbReference type="EMBL" id="CAADFP010000125">
    <property type="protein sequence ID" value="VFK30999.1"/>
    <property type="molecule type" value="Genomic_DNA"/>
</dbReference>
<name>A0A450WDN6_9GAMM</name>
<sequence length="106" mass="11962">MGNSGGIVRQAYEQAFWSELATDRAAHEAKIRRNAIGDLKEAFYFPGNALARIADGEFRNALDECLAGKGDDSCVWLSLLLWKRARETQRRVMDAARHRKGLEHSE</sequence>
<evidence type="ECO:0000313" key="2">
    <source>
        <dbReference type="EMBL" id="VFK30999.1"/>
    </source>
</evidence>
<dbReference type="AlphaFoldDB" id="A0A450WDN6"/>
<proteinExistence type="predicted"/>
<accession>A0A450WDN6</accession>
<reference evidence="1" key="1">
    <citation type="submission" date="2019-02" db="EMBL/GenBank/DDBJ databases">
        <authorList>
            <person name="Gruber-Vodicka R. H."/>
            <person name="Seah K. B. B."/>
        </authorList>
    </citation>
    <scope>NUCLEOTIDE SEQUENCE</scope>
    <source>
        <strain evidence="1">BECK_S312</strain>
        <strain evidence="2">BECK_S426</strain>
    </source>
</reference>